<evidence type="ECO:0000313" key="4">
    <source>
        <dbReference type="Proteomes" id="UP000651977"/>
    </source>
</evidence>
<accession>A0ABQ1I1D3</accession>
<dbReference type="Pfam" id="PF03480">
    <property type="entry name" value="DctP"/>
    <property type="match status" value="1"/>
</dbReference>
<dbReference type="RefSeq" id="WP_055732520.1">
    <property type="nucleotide sequence ID" value="NZ_BMDY01000010.1"/>
</dbReference>
<dbReference type="InterPro" id="IPR026289">
    <property type="entry name" value="SBP_TakP-like"/>
</dbReference>
<dbReference type="CDD" id="cd13604">
    <property type="entry name" value="PBP2_TRAP_ketoacid_lactate_like"/>
    <property type="match status" value="1"/>
</dbReference>
<dbReference type="PANTHER" id="PTHR33376">
    <property type="match status" value="1"/>
</dbReference>
<organism evidence="3 4">
    <name type="scientific">Agarivorans gilvus</name>
    <dbReference type="NCBI Taxonomy" id="680279"/>
    <lineage>
        <taxon>Bacteria</taxon>
        <taxon>Pseudomonadati</taxon>
        <taxon>Pseudomonadota</taxon>
        <taxon>Gammaproteobacteria</taxon>
        <taxon>Alteromonadales</taxon>
        <taxon>Alteromonadaceae</taxon>
        <taxon>Agarivorans</taxon>
    </lineage>
</organism>
<proteinExistence type="predicted"/>
<dbReference type="PANTHER" id="PTHR33376:SF5">
    <property type="entry name" value="EXTRACYTOPLASMIC SOLUTE RECEPTOR PROTEIN"/>
    <property type="match status" value="1"/>
</dbReference>
<dbReference type="Gene3D" id="3.40.190.10">
    <property type="entry name" value="Periplasmic binding protein-like II"/>
    <property type="match status" value="1"/>
</dbReference>
<dbReference type="Proteomes" id="UP000651977">
    <property type="component" value="Unassembled WGS sequence"/>
</dbReference>
<feature type="signal peptide" evidence="2">
    <location>
        <begin position="1"/>
        <end position="22"/>
    </location>
</feature>
<evidence type="ECO:0000256" key="2">
    <source>
        <dbReference type="SAM" id="SignalP"/>
    </source>
</evidence>
<name>A0ABQ1I1D3_9ALTE</name>
<dbReference type="EMBL" id="BMDY01000010">
    <property type="protein sequence ID" value="GGB06672.1"/>
    <property type="molecule type" value="Genomic_DNA"/>
</dbReference>
<dbReference type="InterPro" id="IPR038404">
    <property type="entry name" value="TRAP_DctP_sf"/>
</dbReference>
<evidence type="ECO:0000313" key="3">
    <source>
        <dbReference type="EMBL" id="GGB06672.1"/>
    </source>
</evidence>
<gene>
    <name evidence="3" type="ORF">GCM10007414_20020</name>
</gene>
<keyword evidence="4" id="KW-1185">Reference proteome</keyword>
<dbReference type="PIRSF" id="PIRSF039026">
    <property type="entry name" value="SiaP"/>
    <property type="match status" value="1"/>
</dbReference>
<dbReference type="Gene3D" id="3.40.190.170">
    <property type="entry name" value="Bacterial extracellular solute-binding protein, family 7"/>
    <property type="match status" value="1"/>
</dbReference>
<dbReference type="InterPro" id="IPR018389">
    <property type="entry name" value="DctP_fam"/>
</dbReference>
<keyword evidence="1 2" id="KW-0732">Signal</keyword>
<feature type="chain" id="PRO_5047399480" evidence="2">
    <location>
        <begin position="23"/>
        <end position="356"/>
    </location>
</feature>
<sequence>MRLYIKVSLLACLLTSCYGSIFNESAASKPEFTWTLVTSWPKDLPGLGSTPERFAEEVQAMSGGRLTIKVYGADELHSAMDVFKVVSEGKVEMGHSASYYWQKQLPAAVFFTAIPFGMRAKELNAWLYLGGGLELWRELYAPYHVIPFPGGNTDAQMGGWFNKKITSIDSFKQLKIRFPGLGGDVLTKLGAQTSTQSAGQLFTALQSGELDAVEWVGPYNDLVFGFHRVASYYYYPGWHEPSTNLEFIVNEQAFRALPADLQRIVENATEVVNQETLNEYVVYNVEALNILANEHGVEVLAFPPPVLDKLKQLSAEVISDLAQQDPFFERVLSSYQRFQFGVNKYNQVELHPTALE</sequence>
<dbReference type="PROSITE" id="PS51257">
    <property type="entry name" value="PROKAR_LIPOPROTEIN"/>
    <property type="match status" value="1"/>
</dbReference>
<protein>
    <submittedName>
        <fullName evidence="3">C4-dicarboxylate ABC transporter</fullName>
    </submittedName>
</protein>
<comment type="caution">
    <text evidence="3">The sequence shown here is derived from an EMBL/GenBank/DDBJ whole genome shotgun (WGS) entry which is preliminary data.</text>
</comment>
<reference evidence="4" key="1">
    <citation type="journal article" date="2019" name="Int. J. Syst. Evol. Microbiol.">
        <title>The Global Catalogue of Microorganisms (GCM) 10K type strain sequencing project: providing services to taxonomists for standard genome sequencing and annotation.</title>
        <authorList>
            <consortium name="The Broad Institute Genomics Platform"/>
            <consortium name="The Broad Institute Genome Sequencing Center for Infectious Disease"/>
            <person name="Wu L."/>
            <person name="Ma J."/>
        </authorList>
    </citation>
    <scope>NUCLEOTIDE SEQUENCE [LARGE SCALE GENOMIC DNA]</scope>
    <source>
        <strain evidence="4">CGMCC 1.10131</strain>
    </source>
</reference>
<evidence type="ECO:0000256" key="1">
    <source>
        <dbReference type="ARBA" id="ARBA00022729"/>
    </source>
</evidence>